<dbReference type="Proteomes" id="UP000001025">
    <property type="component" value="Chromosome"/>
</dbReference>
<feature type="compositionally biased region" description="Polar residues" evidence="4">
    <location>
        <begin position="562"/>
        <end position="576"/>
    </location>
</feature>
<dbReference type="PATRIC" id="fig|243090.15.peg.4208"/>
<keyword evidence="5" id="KW-0812">Transmembrane</keyword>
<protein>
    <recommendedName>
        <fullName evidence="6">Band 7 domain-containing protein</fullName>
    </recommendedName>
</protein>
<feature type="transmembrane region" description="Helical" evidence="5">
    <location>
        <begin position="46"/>
        <end position="68"/>
    </location>
</feature>
<organism evidence="7 8">
    <name type="scientific">Rhodopirellula baltica (strain DSM 10527 / NCIMB 13988 / SH1)</name>
    <dbReference type="NCBI Taxonomy" id="243090"/>
    <lineage>
        <taxon>Bacteria</taxon>
        <taxon>Pseudomonadati</taxon>
        <taxon>Planctomycetota</taxon>
        <taxon>Planctomycetia</taxon>
        <taxon>Pirellulales</taxon>
        <taxon>Pirellulaceae</taxon>
        <taxon>Rhodopirellula</taxon>
    </lineage>
</organism>
<evidence type="ECO:0000256" key="1">
    <source>
        <dbReference type="ARBA" id="ARBA00004167"/>
    </source>
</evidence>
<dbReference type="AlphaFoldDB" id="Q7UMK6"/>
<evidence type="ECO:0000256" key="2">
    <source>
        <dbReference type="ARBA" id="ARBA00008164"/>
    </source>
</evidence>
<evidence type="ECO:0000313" key="8">
    <source>
        <dbReference type="Proteomes" id="UP000001025"/>
    </source>
</evidence>
<dbReference type="OrthoDB" id="9813949at2"/>
<reference evidence="7 8" key="1">
    <citation type="journal article" date="2003" name="Proc. Natl. Acad. Sci. U.S.A.">
        <title>Complete genome sequence of the marine planctomycete Pirellula sp. strain 1.</title>
        <authorList>
            <person name="Gloeckner F.O."/>
            <person name="Kube M."/>
            <person name="Bauer M."/>
            <person name="Teeling H."/>
            <person name="Lombardot T."/>
            <person name="Ludwig W."/>
            <person name="Gade D."/>
            <person name="Beck A."/>
            <person name="Borzym K."/>
            <person name="Heitmann K."/>
            <person name="Rabus R."/>
            <person name="Schlesner H."/>
            <person name="Amann R."/>
            <person name="Reinhardt R."/>
        </authorList>
    </citation>
    <scope>NUCLEOTIDE SEQUENCE [LARGE SCALE GENOMIC DNA]</scope>
    <source>
        <strain evidence="8">DSM 10527 / NCIMB 13988 / SH1</strain>
    </source>
</reference>
<dbReference type="HOGENOM" id="CLU_473168_0_0_0"/>
<keyword evidence="3" id="KW-0175">Coiled coil</keyword>
<dbReference type="eggNOG" id="COG0330">
    <property type="taxonomic scope" value="Bacteria"/>
</dbReference>
<dbReference type="SUPFAM" id="SSF117892">
    <property type="entry name" value="Band 7/SPFH domain"/>
    <property type="match status" value="1"/>
</dbReference>
<dbReference type="InterPro" id="IPR001107">
    <property type="entry name" value="Band_7"/>
</dbReference>
<keyword evidence="8" id="KW-1185">Reference proteome</keyword>
<name>Q7UMK6_RHOBA</name>
<dbReference type="PANTHER" id="PTHR10264:SF19">
    <property type="entry name" value="AT06885P-RELATED"/>
    <property type="match status" value="1"/>
</dbReference>
<feature type="domain" description="Band 7" evidence="6">
    <location>
        <begin position="219"/>
        <end position="399"/>
    </location>
</feature>
<dbReference type="EnsemblBacteria" id="CAD75911">
    <property type="protein sequence ID" value="CAD75911"/>
    <property type="gene ID" value="RB8773"/>
</dbReference>
<keyword evidence="5" id="KW-0472">Membrane</keyword>
<evidence type="ECO:0000259" key="6">
    <source>
        <dbReference type="SMART" id="SM00244"/>
    </source>
</evidence>
<comment type="similarity">
    <text evidence="2">Belongs to the band 7/mec-2 family.</text>
</comment>
<dbReference type="SMART" id="SM00244">
    <property type="entry name" value="PHB"/>
    <property type="match status" value="1"/>
</dbReference>
<dbReference type="EMBL" id="BX294148">
    <property type="protein sequence ID" value="CAD75911.1"/>
    <property type="molecule type" value="Genomic_DNA"/>
</dbReference>
<dbReference type="KEGG" id="rba:RB8773"/>
<dbReference type="Pfam" id="PF01145">
    <property type="entry name" value="Band_7"/>
    <property type="match status" value="1"/>
</dbReference>
<evidence type="ECO:0000256" key="4">
    <source>
        <dbReference type="SAM" id="MobiDB-lite"/>
    </source>
</evidence>
<evidence type="ECO:0000256" key="5">
    <source>
        <dbReference type="SAM" id="Phobius"/>
    </source>
</evidence>
<dbReference type="GO" id="GO:0005886">
    <property type="term" value="C:plasma membrane"/>
    <property type="evidence" value="ECO:0000318"/>
    <property type="project" value="GO_Central"/>
</dbReference>
<dbReference type="InterPro" id="IPR043202">
    <property type="entry name" value="Band-7_stomatin-like"/>
</dbReference>
<dbReference type="InParanoid" id="Q7UMK6"/>
<proteinExistence type="inferred from homology"/>
<accession>Q7UMK6</accession>
<evidence type="ECO:0000256" key="3">
    <source>
        <dbReference type="SAM" id="Coils"/>
    </source>
</evidence>
<evidence type="ECO:0000313" key="7">
    <source>
        <dbReference type="EMBL" id="CAD75911.1"/>
    </source>
</evidence>
<feature type="coiled-coil region" evidence="3">
    <location>
        <begin position="449"/>
        <end position="476"/>
    </location>
</feature>
<keyword evidence="5" id="KW-1133">Transmembrane helix</keyword>
<dbReference type="STRING" id="243090.RB8773"/>
<comment type="subcellular location">
    <subcellularLocation>
        <location evidence="1">Membrane</location>
        <topology evidence="1">Single-pass membrane protein</topology>
    </subcellularLocation>
</comment>
<sequence length="576" mass="64735">MLAFGCLGSLLGHLFISFQVFPMESSSNSNSPLNSPAMRRLLRQGLIGTAGLGLLAAGLLGVIWFYMFCRIEVPSGHIAVLLKKTGSEIENSTEVVAEADFGKFKGLQEKVLTEGRYFYNPWNWDWDIVPQVEIPENRLGVRIRLYGDDLGYGNLIAYEPNQKGIAAEVLRPGRHQLNAVVYEAGQEVPRYRDNFIELVELHEPIVIPAGFKGVVTLLSAPPAEDPNQLLVEEGKRGVQEKTLDPGVYYINPYVQRVNLVDCRSQRFNLSNGGEMGFPSRDGFWVRLDGRIEFRVDPERAAEVFVTYNDSGNDDGYDARVEEEIIEKIILPNARSFCRLRGSDNSGRDFILGEKRLAFQKDFQQTLGETCRQQGIEIIQALVTRISPPQQIASPVRDRQIATQQAQQYVKEIEQQTSEQQLKIEQEMVKRKEALVEVDREVIKLTTEAMRQQEVAVIEAEQRKKVAEVELAAAKDQSEAILAQGKAEAEVIGFENEAEAAGWVKSVEAYNGEGDEYARWVMLRKLAPSYRQMMVNTADSSLMNIFNEFNEESSNDKDPPTAELNNPSNQDQSGESE</sequence>
<dbReference type="PANTHER" id="PTHR10264">
    <property type="entry name" value="BAND 7 PROTEIN-RELATED"/>
    <property type="match status" value="1"/>
</dbReference>
<feature type="region of interest" description="Disordered" evidence="4">
    <location>
        <begin position="546"/>
        <end position="576"/>
    </location>
</feature>
<gene>
    <name evidence="7" type="ordered locus">RB8773</name>
</gene>
<dbReference type="InterPro" id="IPR036013">
    <property type="entry name" value="Band_7/SPFH_dom_sf"/>
</dbReference>
<dbReference type="Gene3D" id="3.30.479.30">
    <property type="entry name" value="Band 7 domain"/>
    <property type="match status" value="1"/>
</dbReference>